<feature type="binding site" evidence="7">
    <location>
        <position position="905"/>
    </location>
    <ligand>
        <name>Zn(2+)</name>
        <dbReference type="ChEBI" id="CHEBI:29105"/>
        <label>2</label>
    </ligand>
</feature>
<feature type="binding site" evidence="7">
    <location>
        <position position="84"/>
    </location>
    <ligand>
        <name>Zn(2+)</name>
        <dbReference type="ChEBI" id="CHEBI:29105"/>
        <label>1</label>
    </ligand>
</feature>
<feature type="binding site" evidence="7">
    <location>
        <position position="68"/>
    </location>
    <ligand>
        <name>Zn(2+)</name>
        <dbReference type="ChEBI" id="CHEBI:29105"/>
        <label>1</label>
    </ligand>
</feature>
<reference evidence="10 11" key="1">
    <citation type="submission" date="2016-10" db="EMBL/GenBank/DDBJ databases">
        <authorList>
            <person name="de Groot N.N."/>
        </authorList>
    </citation>
    <scope>NUCLEOTIDE SEQUENCE [LARGE SCALE GENOMIC DNA]</scope>
    <source>
        <strain evidence="10 11">DSM 21039</strain>
    </source>
</reference>
<dbReference type="Gene3D" id="1.10.274.100">
    <property type="entry name" value="RNA polymerase Rpb1, domain 3"/>
    <property type="match status" value="2"/>
</dbReference>
<dbReference type="HAMAP" id="MF_01322">
    <property type="entry name" value="RNApol_bact_RpoC"/>
    <property type="match status" value="1"/>
</dbReference>
<dbReference type="GO" id="GO:0000428">
    <property type="term" value="C:DNA-directed RNA polymerase complex"/>
    <property type="evidence" value="ECO:0007669"/>
    <property type="project" value="UniProtKB-KW"/>
</dbReference>
<dbReference type="Pfam" id="PF05000">
    <property type="entry name" value="RNA_pol_Rpb1_4"/>
    <property type="match status" value="1"/>
</dbReference>
<evidence type="ECO:0000313" key="10">
    <source>
        <dbReference type="EMBL" id="SEN74230.1"/>
    </source>
</evidence>
<gene>
    <name evidence="7" type="primary">rpoC</name>
    <name evidence="10" type="ORF">SAMN04488505_112146</name>
</gene>
<evidence type="ECO:0000313" key="11">
    <source>
        <dbReference type="Proteomes" id="UP000198984"/>
    </source>
</evidence>
<dbReference type="InterPro" id="IPR007083">
    <property type="entry name" value="RNA_pol_Rpb1_4"/>
</dbReference>
<dbReference type="InterPro" id="IPR045867">
    <property type="entry name" value="DNA-dir_RpoC_beta_prime"/>
</dbReference>
<dbReference type="PANTHER" id="PTHR19376">
    <property type="entry name" value="DNA-DIRECTED RNA POLYMERASE"/>
    <property type="match status" value="1"/>
</dbReference>
<dbReference type="Proteomes" id="UP000198984">
    <property type="component" value="Unassembled WGS sequence"/>
</dbReference>
<feature type="binding site" evidence="7">
    <location>
        <position position="81"/>
    </location>
    <ligand>
        <name>Zn(2+)</name>
        <dbReference type="ChEBI" id="CHEBI:29105"/>
        <label>1</label>
    </ligand>
</feature>
<comment type="catalytic activity">
    <reaction evidence="6 7 8">
        <text>RNA(n) + a ribonucleoside 5'-triphosphate = RNA(n+1) + diphosphate</text>
        <dbReference type="Rhea" id="RHEA:21248"/>
        <dbReference type="Rhea" id="RHEA-COMP:14527"/>
        <dbReference type="Rhea" id="RHEA-COMP:17342"/>
        <dbReference type="ChEBI" id="CHEBI:33019"/>
        <dbReference type="ChEBI" id="CHEBI:61557"/>
        <dbReference type="ChEBI" id="CHEBI:140395"/>
        <dbReference type="EC" id="2.7.7.6"/>
    </reaction>
</comment>
<keyword evidence="4 7" id="KW-0479">Metal-binding</keyword>
<evidence type="ECO:0000256" key="6">
    <source>
        <dbReference type="ARBA" id="ARBA00048552"/>
    </source>
</evidence>
<keyword evidence="1 7" id="KW-0240">DNA-directed RNA polymerase</keyword>
<dbReference type="InterPro" id="IPR000722">
    <property type="entry name" value="RNA_pol_asu"/>
</dbReference>
<dbReference type="SMART" id="SM00663">
    <property type="entry name" value="RPOLA_N"/>
    <property type="match status" value="1"/>
</dbReference>
<feature type="binding site" evidence="7">
    <location>
        <position position="908"/>
    </location>
    <ligand>
        <name>Zn(2+)</name>
        <dbReference type="ChEBI" id="CHEBI:29105"/>
        <label>2</label>
    </ligand>
</feature>
<dbReference type="EC" id="2.7.7.6" evidence="7"/>
<comment type="cofactor">
    <cofactor evidence="7">
        <name>Mg(2+)</name>
        <dbReference type="ChEBI" id="CHEBI:18420"/>
    </cofactor>
    <text evidence="7">Binds 1 Mg(2+) ion per subunit.</text>
</comment>
<feature type="binding site" evidence="7">
    <location>
        <position position="478"/>
    </location>
    <ligand>
        <name>Mg(2+)</name>
        <dbReference type="ChEBI" id="CHEBI:18420"/>
    </ligand>
</feature>
<evidence type="ECO:0000256" key="7">
    <source>
        <dbReference type="HAMAP-Rule" id="MF_01322"/>
    </source>
</evidence>
<dbReference type="NCBIfam" id="TIGR02386">
    <property type="entry name" value="rpoC_TIGR"/>
    <property type="match status" value="1"/>
</dbReference>
<dbReference type="Gene3D" id="4.10.860.120">
    <property type="entry name" value="RNA polymerase II, clamp domain"/>
    <property type="match status" value="1"/>
</dbReference>
<dbReference type="CDD" id="cd01609">
    <property type="entry name" value="RNAP_beta'_N"/>
    <property type="match status" value="1"/>
</dbReference>
<dbReference type="GO" id="GO:0003899">
    <property type="term" value="F:DNA-directed RNA polymerase activity"/>
    <property type="evidence" value="ECO:0007669"/>
    <property type="project" value="UniProtKB-UniRule"/>
</dbReference>
<keyword evidence="2 7" id="KW-0808">Transferase</keyword>
<evidence type="ECO:0000256" key="1">
    <source>
        <dbReference type="ARBA" id="ARBA00022478"/>
    </source>
</evidence>
<dbReference type="Gene3D" id="1.10.132.30">
    <property type="match status" value="1"/>
</dbReference>
<evidence type="ECO:0000259" key="9">
    <source>
        <dbReference type="SMART" id="SM00663"/>
    </source>
</evidence>
<dbReference type="InterPro" id="IPR038120">
    <property type="entry name" value="Rpb1_funnel_sf"/>
</dbReference>
<feature type="binding site" evidence="7">
    <location>
        <position position="823"/>
    </location>
    <ligand>
        <name>Zn(2+)</name>
        <dbReference type="ChEBI" id="CHEBI:29105"/>
        <label>2</label>
    </ligand>
</feature>
<comment type="similarity">
    <text evidence="7 8">Belongs to the RNA polymerase beta' chain family.</text>
</comment>
<organism evidence="10 11">
    <name type="scientific">Chitinophaga rupis</name>
    <dbReference type="NCBI Taxonomy" id="573321"/>
    <lineage>
        <taxon>Bacteria</taxon>
        <taxon>Pseudomonadati</taxon>
        <taxon>Bacteroidota</taxon>
        <taxon>Chitinophagia</taxon>
        <taxon>Chitinophagales</taxon>
        <taxon>Chitinophagaceae</taxon>
        <taxon>Chitinophaga</taxon>
    </lineage>
</organism>
<name>A0A1H8IZR9_9BACT</name>
<dbReference type="GO" id="GO:0008270">
    <property type="term" value="F:zinc ion binding"/>
    <property type="evidence" value="ECO:0007669"/>
    <property type="project" value="UniProtKB-UniRule"/>
</dbReference>
<accession>A0A1H8IZR9</accession>
<dbReference type="Gene3D" id="1.10.1790.20">
    <property type="match status" value="2"/>
</dbReference>
<dbReference type="InterPro" id="IPR007081">
    <property type="entry name" value="RNA_pol_Rpb1_5"/>
</dbReference>
<dbReference type="STRING" id="573321.SAMN04488505_112146"/>
<proteinExistence type="inferred from homology"/>
<dbReference type="Gene3D" id="2.40.40.20">
    <property type="match status" value="1"/>
</dbReference>
<feature type="binding site" evidence="7">
    <location>
        <position position="476"/>
    </location>
    <ligand>
        <name>Mg(2+)</name>
        <dbReference type="ChEBI" id="CHEBI:18420"/>
    </ligand>
</feature>
<evidence type="ECO:0000256" key="4">
    <source>
        <dbReference type="ARBA" id="ARBA00022723"/>
    </source>
</evidence>
<dbReference type="InterPro" id="IPR044893">
    <property type="entry name" value="RNA_pol_Rpb1_clamp_domain"/>
</dbReference>
<dbReference type="SUPFAM" id="SSF64484">
    <property type="entry name" value="beta and beta-prime subunits of DNA dependent RNA-polymerase"/>
    <property type="match status" value="1"/>
</dbReference>
<keyword evidence="3 7" id="KW-0548">Nucleotidyltransferase</keyword>
<dbReference type="Gene3D" id="1.10.40.90">
    <property type="match status" value="1"/>
</dbReference>
<feature type="domain" description="RNA polymerase N-terminal" evidence="9">
    <location>
        <begin position="249"/>
        <end position="528"/>
    </location>
</feature>
<dbReference type="Gene3D" id="1.10.150.390">
    <property type="match status" value="1"/>
</dbReference>
<evidence type="ECO:0000256" key="5">
    <source>
        <dbReference type="ARBA" id="ARBA00023163"/>
    </source>
</evidence>
<dbReference type="EMBL" id="FOBB01000012">
    <property type="protein sequence ID" value="SEN74230.1"/>
    <property type="molecule type" value="Genomic_DNA"/>
</dbReference>
<evidence type="ECO:0000256" key="3">
    <source>
        <dbReference type="ARBA" id="ARBA00022695"/>
    </source>
</evidence>
<sequence length="1433" mass="159770">MAIKKENRPKSNFSSITISLASPDAILERSYGEVLKPETINYRTYKPERDGLFCERIFGPVKDYECYCGKYKRIRYKGIVCDRCGVEVTEKKVRRERMGHIRLVVPVVHIWYFKSLPNKIGYLLGMSSKKLETIVYYERYVVIQAGAKQEKGMNYGDLLTEEEYLDILDTLPKDNQLLPDEDPNKFIARMGAEAVEMMLARIDLDSLSYQLRNQAATETSQQRKAEALKRLSVVEAFREANTRVENRPEWMVMQYIPVVPPELRPLVPLDGGRFASSDLNDLYRRVIIRNNRLKRLIEIKAPEVILRNEKRMLQEAVDSLFDNSRKSNAVKAEGGRALKSLSDVLKGKQGRFRQNLLGKRVDYSGRSVIVVGPELKLHECGLPKDMAAELFKPFIIRKLIERGIVKTVKSAKKLVDRKEAVVWDILENVLKGHPVMLNRAPTLHRLSIQAFQPKLVEGKAIQLHPLVCSAFNADFDGDQMAVHVPLSNAAVLEAQLLMLSSHNILNPQNGTPITLPSQDMVLGLYYISKGKKSTETEKVQGEGKAFYSAEEVIIAYNEGKADLHAHIKVKAWVRNVAAGVLEHKLIDTTVGRVIFNQFVPKEAGYVNALLTKKSLREIIGDIIKYTDIPKTAKFLDDIKTLGFRTAFRGGLSFNINDLIIPEVKQHMIDGAASEVDEVWDNYNMGLITNNERYNQIIDIWSRADTKVTETLIRELATDKQGFNSVYMMLDSGARGSKQQIKQLAGLRGLMAKPRKSGSTGSEIIENPILSNFKDGLNVLEYFISTHGARKGLADTALKTADAGYLTRRLVDVAQDVVITEEDCGTLRGIATTALKDNEEVVEPLYDRILGRTSLHDVFDPLNDDELIVAAGGEITEEIAHRIEESAIETVEIRSVLTCESRRGVCVKCYGKNLATGYLAQRGDAVGIIAAQSIGEPGTQLTLRTFHVGGVAGSTSVESALPAKFDGTIQFDGLRTTTYENNDGDKVQVVIGRTGELRIMDVKNDRLLITNNIPYGSTLLVKDGQKVAKGDVICTWDPFNAVIVSEIAGSVRFDSIIEGITFREEADEQTGHREKVVIETKDKNKIPSIVIEGNKEVKSYNLPVGSHIVIDEGETVRAGQVIVKIPRVLGKLRDITGGLPRVTELFEARNPSNPAIVSEIDGVVTFGNIKRGNREIIIESRESQVKKYLVPLTRHILVQDGDFVKAGTALSDGSITPADILSIKGPFAVQEYLVNEIQEVYRLQGVKINDKHIEVIVRQMMRKVTIEDPGDTRFLEGDTTDKFEFFEENDNIFDKKVVTEAGESASLKAGQIVTLRQVREENSLLRRADKKLVEYRDANPATSSPLLLGITKASLGTHSWISAASFQETTKVLSSAAINGKTDDMLGLKENVITGHLIPAGTGLREFENMIVGSKEEYDILSSSKEVFQFDEEE</sequence>
<keyword evidence="5 7" id="KW-0804">Transcription</keyword>
<dbReference type="InterPro" id="IPR007066">
    <property type="entry name" value="RNA_pol_Rpb1_3"/>
</dbReference>
<dbReference type="Pfam" id="PF04998">
    <property type="entry name" value="RNA_pol_Rpb1_5"/>
    <property type="match status" value="1"/>
</dbReference>
<dbReference type="Pfam" id="PF00623">
    <property type="entry name" value="RNA_pol_Rpb1_2"/>
    <property type="match status" value="1"/>
</dbReference>
<comment type="subunit">
    <text evidence="7">The RNAP catalytic core consists of 2 alpha, 1 beta, 1 beta' and 1 omega subunit. When a sigma factor is associated with the core the holoenzyme is formed, which can initiate transcription.</text>
</comment>
<protein>
    <recommendedName>
        <fullName evidence="7">DNA-directed RNA polymerase subunit beta'</fullName>
        <shortName evidence="7">RNAP subunit beta'</shortName>
        <ecNumber evidence="7">2.7.7.6</ecNumber>
    </recommendedName>
    <alternativeName>
        <fullName evidence="7">RNA polymerase subunit beta'</fullName>
    </alternativeName>
    <alternativeName>
        <fullName evidence="7">Transcriptase subunit beta'</fullName>
    </alternativeName>
</protein>
<dbReference type="RefSeq" id="WP_089920782.1">
    <property type="nucleotide sequence ID" value="NZ_FOBB01000012.1"/>
</dbReference>
<dbReference type="OrthoDB" id="9815296at2"/>
<evidence type="ECO:0000256" key="8">
    <source>
        <dbReference type="RuleBase" id="RU004279"/>
    </source>
</evidence>
<dbReference type="InterPro" id="IPR042102">
    <property type="entry name" value="RNA_pol_Rpb1_3_sf"/>
</dbReference>
<comment type="cofactor">
    <cofactor evidence="7">
        <name>Zn(2+)</name>
        <dbReference type="ChEBI" id="CHEBI:29105"/>
    </cofactor>
    <text evidence="7">Binds 2 Zn(2+) ions per subunit.</text>
</comment>
<comment type="function">
    <text evidence="7 8">DNA-dependent RNA polymerase catalyzes the transcription of DNA into RNA using the four ribonucleoside triphosphates as substrates.</text>
</comment>
<dbReference type="GO" id="GO:0006351">
    <property type="term" value="P:DNA-templated transcription"/>
    <property type="evidence" value="ECO:0007669"/>
    <property type="project" value="UniProtKB-UniRule"/>
</dbReference>
<dbReference type="InterPro" id="IPR006592">
    <property type="entry name" value="RNA_pol_N"/>
</dbReference>
<keyword evidence="11" id="KW-1185">Reference proteome</keyword>
<feature type="binding site" evidence="7">
    <location>
        <position position="474"/>
    </location>
    <ligand>
        <name>Mg(2+)</name>
        <dbReference type="ChEBI" id="CHEBI:18420"/>
    </ligand>
</feature>
<dbReference type="InterPro" id="IPR007080">
    <property type="entry name" value="RNA_pol_Rpb1_1"/>
</dbReference>
<keyword evidence="7" id="KW-0460">Magnesium</keyword>
<feature type="binding site" evidence="7">
    <location>
        <position position="66"/>
    </location>
    <ligand>
        <name>Zn(2+)</name>
        <dbReference type="ChEBI" id="CHEBI:29105"/>
        <label>1</label>
    </ligand>
</feature>
<dbReference type="Gene3D" id="2.40.50.100">
    <property type="match status" value="3"/>
</dbReference>
<dbReference type="GO" id="GO:0000287">
    <property type="term" value="F:magnesium ion binding"/>
    <property type="evidence" value="ECO:0007669"/>
    <property type="project" value="UniProtKB-UniRule"/>
</dbReference>
<dbReference type="InterPro" id="IPR012754">
    <property type="entry name" value="DNA-dir_RpoC_beta_prime_bact"/>
</dbReference>
<feature type="binding site" evidence="7">
    <location>
        <position position="898"/>
    </location>
    <ligand>
        <name>Zn(2+)</name>
        <dbReference type="ChEBI" id="CHEBI:29105"/>
        <label>2</label>
    </ligand>
</feature>
<dbReference type="Pfam" id="PF04983">
    <property type="entry name" value="RNA_pol_Rpb1_3"/>
    <property type="match status" value="1"/>
</dbReference>
<dbReference type="Pfam" id="PF04997">
    <property type="entry name" value="RNA_pol_Rpb1_1"/>
    <property type="match status" value="1"/>
</dbReference>
<keyword evidence="7" id="KW-0862">Zinc</keyword>
<dbReference type="GO" id="GO:0003677">
    <property type="term" value="F:DNA binding"/>
    <property type="evidence" value="ECO:0007669"/>
    <property type="project" value="UniProtKB-UniRule"/>
</dbReference>
<dbReference type="CDD" id="cd02655">
    <property type="entry name" value="RNAP_beta'_C"/>
    <property type="match status" value="1"/>
</dbReference>
<evidence type="ECO:0000256" key="2">
    <source>
        <dbReference type="ARBA" id="ARBA00022679"/>
    </source>
</evidence>
<dbReference type="PANTHER" id="PTHR19376:SF54">
    <property type="entry name" value="DNA-DIRECTED RNA POLYMERASE SUBUNIT BETA"/>
    <property type="match status" value="1"/>
</dbReference>